<dbReference type="InterPro" id="IPR022742">
    <property type="entry name" value="Hydrolase_4"/>
</dbReference>
<dbReference type="Proteomes" id="UP000602050">
    <property type="component" value="Unassembled WGS sequence"/>
</dbReference>
<keyword evidence="2" id="KW-0378">Hydrolase</keyword>
<comment type="caution">
    <text evidence="2">The sequence shown here is derived from an EMBL/GenBank/DDBJ whole genome shotgun (WGS) entry which is preliminary data.</text>
</comment>
<dbReference type="Gene3D" id="3.40.50.1820">
    <property type="entry name" value="alpha/beta hydrolase"/>
    <property type="match status" value="1"/>
</dbReference>
<name>A0A8J2TP99_9BACI</name>
<dbReference type="RefSeq" id="WP_188392901.1">
    <property type="nucleotide sequence ID" value="NZ_BMEV01000060.1"/>
</dbReference>
<proteinExistence type="predicted"/>
<sequence>MTKSMEVEIKSAYTLRGTLTIPEEERNVHPAVLIIPGSGKSDRDGNMEKMNMNLYKDLAEYFDRKGFVTLRYDKRGTHQSEGDYYAAGVYDLIDDAAECVRYLQSHPKVDKEKILIAGHSEGALIAPAVHKKTPVSGLILLAGAAEPSKDLLSIQSEMAFQEIEKMKGWKGALFRLLKVAEKGRKQNAATIQKIVESDQDVMRIRGAKINAKWIREQFKYNVCDYLEEVTCPVLAITGDKDIQVPPEHAKKIADLVQGPAVWHIIPDMNHIFRKMSGNHTMLGLLKEYKRQVEEPIDKRLFEHMDEWLEKIDESLIR</sequence>
<dbReference type="InterPro" id="IPR029058">
    <property type="entry name" value="AB_hydrolase_fold"/>
</dbReference>
<keyword evidence="3" id="KW-1185">Reference proteome</keyword>
<evidence type="ECO:0000313" key="2">
    <source>
        <dbReference type="EMBL" id="GFZ85031.1"/>
    </source>
</evidence>
<accession>A0A8J2TP99</accession>
<dbReference type="GO" id="GO:0052689">
    <property type="term" value="F:carboxylic ester hydrolase activity"/>
    <property type="evidence" value="ECO:0007669"/>
    <property type="project" value="TreeGrafter"/>
</dbReference>
<dbReference type="Pfam" id="PF12146">
    <property type="entry name" value="Hydrolase_4"/>
    <property type="match status" value="1"/>
</dbReference>
<evidence type="ECO:0000259" key="1">
    <source>
        <dbReference type="Pfam" id="PF12146"/>
    </source>
</evidence>
<evidence type="ECO:0000313" key="3">
    <source>
        <dbReference type="Proteomes" id="UP000602050"/>
    </source>
</evidence>
<dbReference type="PANTHER" id="PTHR43265">
    <property type="entry name" value="ESTERASE ESTD"/>
    <property type="match status" value="1"/>
</dbReference>
<dbReference type="PANTHER" id="PTHR43265:SF1">
    <property type="entry name" value="ESTERASE ESTD"/>
    <property type="match status" value="1"/>
</dbReference>
<reference evidence="2" key="1">
    <citation type="journal article" date="2014" name="Int. J. Syst. Evol. Microbiol.">
        <title>Complete genome sequence of Corynebacterium casei LMG S-19264T (=DSM 44701T), isolated from a smear-ripened cheese.</title>
        <authorList>
            <consortium name="US DOE Joint Genome Institute (JGI-PGF)"/>
            <person name="Walter F."/>
            <person name="Albersmeier A."/>
            <person name="Kalinowski J."/>
            <person name="Ruckert C."/>
        </authorList>
    </citation>
    <scope>NUCLEOTIDE SEQUENCE</scope>
    <source>
        <strain evidence="2">CGMCC 1.12360</strain>
    </source>
</reference>
<gene>
    <name evidence="2" type="ORF">GCM10010978_26510</name>
</gene>
<dbReference type="EMBL" id="BMEV01000060">
    <property type="protein sequence ID" value="GFZ85031.1"/>
    <property type="molecule type" value="Genomic_DNA"/>
</dbReference>
<dbReference type="SUPFAM" id="SSF53474">
    <property type="entry name" value="alpha/beta-Hydrolases"/>
    <property type="match status" value="1"/>
</dbReference>
<protein>
    <submittedName>
        <fullName evidence="2">Alpha/beta hydrolase</fullName>
    </submittedName>
</protein>
<feature type="domain" description="Serine aminopeptidase S33" evidence="1">
    <location>
        <begin position="52"/>
        <end position="270"/>
    </location>
</feature>
<dbReference type="InterPro" id="IPR053145">
    <property type="entry name" value="AB_hydrolase_Est10"/>
</dbReference>
<reference evidence="2" key="2">
    <citation type="submission" date="2020-09" db="EMBL/GenBank/DDBJ databases">
        <authorList>
            <person name="Sun Q."/>
            <person name="Zhou Y."/>
        </authorList>
    </citation>
    <scope>NUCLEOTIDE SEQUENCE</scope>
    <source>
        <strain evidence="2">CGMCC 1.12360</strain>
    </source>
</reference>
<organism evidence="2 3">
    <name type="scientific">Compostibacillus humi</name>
    <dbReference type="NCBI Taxonomy" id="1245525"/>
    <lineage>
        <taxon>Bacteria</taxon>
        <taxon>Bacillati</taxon>
        <taxon>Bacillota</taxon>
        <taxon>Bacilli</taxon>
        <taxon>Bacillales</taxon>
        <taxon>Bacillaceae</taxon>
        <taxon>Compostibacillus</taxon>
    </lineage>
</organism>
<dbReference type="AlphaFoldDB" id="A0A8J2TP99"/>